<feature type="transmembrane region" description="Helical" evidence="1">
    <location>
        <begin position="125"/>
        <end position="145"/>
    </location>
</feature>
<proteinExistence type="predicted"/>
<evidence type="ECO:0000256" key="1">
    <source>
        <dbReference type="SAM" id="Phobius"/>
    </source>
</evidence>
<keyword evidence="1" id="KW-0472">Membrane</keyword>
<name>A0ABS5H2X2_9BURK</name>
<keyword evidence="1" id="KW-0812">Transmembrane</keyword>
<comment type="caution">
    <text evidence="2">The sequence shown here is derived from an EMBL/GenBank/DDBJ whole genome shotgun (WGS) entry which is preliminary data.</text>
</comment>
<dbReference type="PANTHER" id="PTHR34980:SF2">
    <property type="entry name" value="INNER MEMBRANE PROTEIN YHAH-RELATED"/>
    <property type="match status" value="1"/>
</dbReference>
<dbReference type="Pfam" id="PF05656">
    <property type="entry name" value="DUF805"/>
    <property type="match status" value="1"/>
</dbReference>
<feature type="transmembrane region" description="Helical" evidence="1">
    <location>
        <begin position="93"/>
        <end position="113"/>
    </location>
</feature>
<keyword evidence="1" id="KW-1133">Transmembrane helix</keyword>
<accession>A0ABS5H2X2</accession>
<gene>
    <name evidence="2" type="ORF">KDM87_10650</name>
</gene>
<reference evidence="2 3" key="1">
    <citation type="submission" date="2021-04" db="EMBL/GenBank/DDBJ databases">
        <title>novel species isolated from subtropical streams in China.</title>
        <authorList>
            <person name="Lu H."/>
        </authorList>
    </citation>
    <scope>NUCLEOTIDE SEQUENCE [LARGE SCALE GENOMIC DNA]</scope>
    <source>
        <strain evidence="2 3">FT147W</strain>
    </source>
</reference>
<evidence type="ECO:0000313" key="3">
    <source>
        <dbReference type="Proteomes" id="UP000682982"/>
    </source>
</evidence>
<feature type="transmembrane region" description="Helical" evidence="1">
    <location>
        <begin position="64"/>
        <end position="81"/>
    </location>
</feature>
<evidence type="ECO:0000313" key="2">
    <source>
        <dbReference type="EMBL" id="MBR7793056.1"/>
    </source>
</evidence>
<organism evidence="2 3">
    <name type="scientific">Undibacterium rivi</name>
    <dbReference type="NCBI Taxonomy" id="2828729"/>
    <lineage>
        <taxon>Bacteria</taxon>
        <taxon>Pseudomonadati</taxon>
        <taxon>Pseudomonadota</taxon>
        <taxon>Betaproteobacteria</taxon>
        <taxon>Burkholderiales</taxon>
        <taxon>Oxalobacteraceae</taxon>
        <taxon>Undibacterium</taxon>
    </lineage>
</organism>
<dbReference type="Proteomes" id="UP000682982">
    <property type="component" value="Unassembled WGS sequence"/>
</dbReference>
<dbReference type="EMBL" id="JAGSPK010000003">
    <property type="protein sequence ID" value="MBR7793056.1"/>
    <property type="molecule type" value="Genomic_DNA"/>
</dbReference>
<dbReference type="InterPro" id="IPR008523">
    <property type="entry name" value="DUF805"/>
</dbReference>
<protein>
    <submittedName>
        <fullName evidence="2">DUF805 domain-containing protein</fullName>
    </submittedName>
</protein>
<sequence length="160" mass="17285">MVFCRGCGKEIHETAATCPHCGAQQTVSASAANVAGDEVQAFDWYVAVLRNYAGFSGRARRKEYWFFFLFNILISIGLGLVDGITGSSNISSGMGFLGGLYALGTFIPGLAVTMRRLHDTNRSGWWMLIALVPVAGIIVLLVFLASEGQKTENRYGAPVK</sequence>
<dbReference type="PANTHER" id="PTHR34980">
    <property type="entry name" value="INNER MEMBRANE PROTEIN-RELATED-RELATED"/>
    <property type="match status" value="1"/>
</dbReference>
<keyword evidence="3" id="KW-1185">Reference proteome</keyword>